<dbReference type="InterPro" id="IPR013986">
    <property type="entry name" value="DExx_box_DNA_helicase_dom_sf"/>
</dbReference>
<protein>
    <recommendedName>
        <fullName evidence="9">DNA 3'-5' helicase</fullName>
        <ecNumber evidence="9">5.6.2.4</ecNumber>
    </recommendedName>
    <alternativeName>
        <fullName evidence="10">DNA 3'-5' helicase II</fullName>
    </alternativeName>
</protein>
<evidence type="ECO:0000256" key="3">
    <source>
        <dbReference type="ARBA" id="ARBA00022801"/>
    </source>
</evidence>
<evidence type="ECO:0000256" key="1">
    <source>
        <dbReference type="ARBA" id="ARBA00009922"/>
    </source>
</evidence>
<evidence type="ECO:0000313" key="14">
    <source>
        <dbReference type="EMBL" id="MCE4554252.1"/>
    </source>
</evidence>
<dbReference type="InterPro" id="IPR014016">
    <property type="entry name" value="UvrD-like_ATP-bd"/>
</dbReference>
<evidence type="ECO:0000256" key="2">
    <source>
        <dbReference type="ARBA" id="ARBA00022741"/>
    </source>
</evidence>
<gene>
    <name evidence="14" type="ORF">LXT13_07295</name>
</gene>
<dbReference type="CDD" id="cd17932">
    <property type="entry name" value="DEXQc_UvrD"/>
    <property type="match status" value="1"/>
</dbReference>
<keyword evidence="2 12" id="KW-0547">Nucleotide-binding</keyword>
<evidence type="ECO:0000259" key="13">
    <source>
        <dbReference type="PROSITE" id="PS51198"/>
    </source>
</evidence>
<dbReference type="PANTHER" id="PTHR11070">
    <property type="entry name" value="UVRD / RECB / PCRA DNA HELICASE FAMILY MEMBER"/>
    <property type="match status" value="1"/>
</dbReference>
<feature type="domain" description="UvrD-like helicase ATP-binding" evidence="13">
    <location>
        <begin position="6"/>
        <end position="281"/>
    </location>
</feature>
<keyword evidence="3 12" id="KW-0378">Hydrolase</keyword>
<dbReference type="EMBL" id="JAJTWU010000002">
    <property type="protein sequence ID" value="MCE4554252.1"/>
    <property type="molecule type" value="Genomic_DNA"/>
</dbReference>
<keyword evidence="6" id="KW-0238">DNA-binding</keyword>
<comment type="catalytic activity">
    <reaction evidence="8">
        <text>Couples ATP hydrolysis with the unwinding of duplex DNA by translocating in the 3'-5' direction.</text>
        <dbReference type="EC" id="5.6.2.4"/>
    </reaction>
</comment>
<reference evidence="14 15" key="1">
    <citation type="submission" date="2021-12" db="EMBL/GenBank/DDBJ databases">
        <title>Genome seq of P8.</title>
        <authorList>
            <person name="Seo T."/>
        </authorList>
    </citation>
    <scope>NUCLEOTIDE SEQUENCE [LARGE SCALE GENOMIC DNA]</scope>
    <source>
        <strain evidence="14 15">P8</strain>
    </source>
</reference>
<evidence type="ECO:0000256" key="11">
    <source>
        <dbReference type="ARBA" id="ARBA00048988"/>
    </source>
</evidence>
<evidence type="ECO:0000256" key="9">
    <source>
        <dbReference type="ARBA" id="ARBA00034808"/>
    </source>
</evidence>
<comment type="caution">
    <text evidence="14">The sequence shown here is derived from an EMBL/GenBank/DDBJ whole genome shotgun (WGS) entry which is preliminary data.</text>
</comment>
<dbReference type="InterPro" id="IPR014017">
    <property type="entry name" value="DNA_helicase_UvrD-like_C"/>
</dbReference>
<evidence type="ECO:0000313" key="15">
    <source>
        <dbReference type="Proteomes" id="UP001200741"/>
    </source>
</evidence>
<comment type="similarity">
    <text evidence="1">Belongs to the helicase family. UvrD subfamily.</text>
</comment>
<keyword evidence="7" id="KW-0413">Isomerase</keyword>
<keyword evidence="15" id="KW-1185">Reference proteome</keyword>
<feature type="binding site" evidence="12">
    <location>
        <begin position="27"/>
        <end position="34"/>
    </location>
    <ligand>
        <name>ATP</name>
        <dbReference type="ChEBI" id="CHEBI:30616"/>
    </ligand>
</feature>
<dbReference type="EC" id="5.6.2.4" evidence="9"/>
<dbReference type="Pfam" id="PF00580">
    <property type="entry name" value="UvrD-helicase"/>
    <property type="match status" value="1"/>
</dbReference>
<name>A0ABS8XNB3_9BURK</name>
<evidence type="ECO:0000256" key="10">
    <source>
        <dbReference type="ARBA" id="ARBA00034923"/>
    </source>
</evidence>
<evidence type="ECO:0000256" key="12">
    <source>
        <dbReference type="PROSITE-ProRule" id="PRU00560"/>
    </source>
</evidence>
<dbReference type="Proteomes" id="UP001200741">
    <property type="component" value="Unassembled WGS sequence"/>
</dbReference>
<evidence type="ECO:0000256" key="8">
    <source>
        <dbReference type="ARBA" id="ARBA00034617"/>
    </source>
</evidence>
<evidence type="ECO:0000256" key="5">
    <source>
        <dbReference type="ARBA" id="ARBA00022840"/>
    </source>
</evidence>
<sequence length="597" mass="67593">MFTWTDRELNQEQDEAVRFEGSQFLVACPGSGKTRTLTYKIAHELSRLTSARQFVVAITYTNRAADEIHDRIEALGVDTTQLWIGTIHAFCLEWILKPYGIYEPDLAGGYGILDLHEREKLLEELCEPYRAQRVTFWDCDYYVTRGGYFLGCSDAGKHRYIEAVLARYFQILSERKLIDFEMILKYADQLIQSQPSISQLLSNLFPIVLVDEYQDTKEIQYEILASILRAGAGATRLFMVGDPNQAIFGSLGGYAIDLGELTAKSGIPIEPRALSRNYRSSERIVEFFENFNVHGTTIIAAGKDRDFPSQITYNRRIDKADLADDIVRLIRRSVEEHGIRPDEICVVAPQWTHLSAMTRALIVRMPDSQFNGPGIVPFARDIENFWYKAARLALTEPSPQLYVRRLRWAGEVLAGLKEAGIDVSALSRKQLLREFNLIQVDDADGLNYLQAFFDEVFARLAIPYCAFDGLMSAHDDFFDASRARIQRLRNDGVEGIGELAFFKRAFQPRAGITVSTIHGVKGAEFDVVIGYALLEGMVPHFNDADGESSARKLLYVVGSRARKHLYLFSEGGRARGTRDVYRPTRALIACEFDYDPS</sequence>
<dbReference type="Gene3D" id="1.10.10.160">
    <property type="match status" value="1"/>
</dbReference>
<dbReference type="InterPro" id="IPR000212">
    <property type="entry name" value="DNA_helicase_UvrD/REP"/>
</dbReference>
<dbReference type="RefSeq" id="WP_233371158.1">
    <property type="nucleotide sequence ID" value="NZ_JAJTWU010000002.1"/>
</dbReference>
<evidence type="ECO:0000256" key="7">
    <source>
        <dbReference type="ARBA" id="ARBA00023235"/>
    </source>
</evidence>
<evidence type="ECO:0000256" key="6">
    <source>
        <dbReference type="ARBA" id="ARBA00023125"/>
    </source>
</evidence>
<dbReference type="SUPFAM" id="SSF52540">
    <property type="entry name" value="P-loop containing nucleoside triphosphate hydrolases"/>
    <property type="match status" value="1"/>
</dbReference>
<keyword evidence="5 12" id="KW-0067">ATP-binding</keyword>
<dbReference type="PROSITE" id="PS51198">
    <property type="entry name" value="UVRD_HELICASE_ATP_BIND"/>
    <property type="match status" value="1"/>
</dbReference>
<comment type="catalytic activity">
    <reaction evidence="11">
        <text>ATP + H2O = ADP + phosphate + H(+)</text>
        <dbReference type="Rhea" id="RHEA:13065"/>
        <dbReference type="ChEBI" id="CHEBI:15377"/>
        <dbReference type="ChEBI" id="CHEBI:15378"/>
        <dbReference type="ChEBI" id="CHEBI:30616"/>
        <dbReference type="ChEBI" id="CHEBI:43474"/>
        <dbReference type="ChEBI" id="CHEBI:456216"/>
        <dbReference type="EC" id="5.6.2.4"/>
    </reaction>
</comment>
<organism evidence="14 15">
    <name type="scientific">Pelomonas cellulosilytica</name>
    <dbReference type="NCBI Taxonomy" id="2906762"/>
    <lineage>
        <taxon>Bacteria</taxon>
        <taxon>Pseudomonadati</taxon>
        <taxon>Pseudomonadota</taxon>
        <taxon>Betaproteobacteria</taxon>
        <taxon>Burkholderiales</taxon>
        <taxon>Sphaerotilaceae</taxon>
        <taxon>Roseateles</taxon>
    </lineage>
</organism>
<dbReference type="Gene3D" id="3.40.50.300">
    <property type="entry name" value="P-loop containing nucleotide triphosphate hydrolases"/>
    <property type="match status" value="2"/>
</dbReference>
<dbReference type="PANTHER" id="PTHR11070:SF2">
    <property type="entry name" value="ATP-DEPENDENT DNA HELICASE SRS2"/>
    <property type="match status" value="1"/>
</dbReference>
<dbReference type="GO" id="GO:0004386">
    <property type="term" value="F:helicase activity"/>
    <property type="evidence" value="ECO:0007669"/>
    <property type="project" value="UniProtKB-KW"/>
</dbReference>
<dbReference type="InterPro" id="IPR027417">
    <property type="entry name" value="P-loop_NTPase"/>
</dbReference>
<keyword evidence="4 12" id="KW-0347">Helicase</keyword>
<dbReference type="Pfam" id="PF13361">
    <property type="entry name" value="UvrD_C"/>
    <property type="match status" value="1"/>
</dbReference>
<accession>A0ABS8XNB3</accession>
<evidence type="ECO:0000256" key="4">
    <source>
        <dbReference type="ARBA" id="ARBA00022806"/>
    </source>
</evidence>
<proteinExistence type="inferred from homology"/>